<dbReference type="Pfam" id="PF00612">
    <property type="entry name" value="IQ"/>
    <property type="match status" value="1"/>
</dbReference>
<reference evidence="3 4" key="1">
    <citation type="submission" date="2024-04" db="EMBL/GenBank/DDBJ databases">
        <title>The reference genome of an endangered Asteraceae, Deinandra increscens subsp. villosa, native to the Central Coast of California.</title>
        <authorList>
            <person name="Guilliams M."/>
            <person name="Hasenstab-Lehman K."/>
            <person name="Meyer R."/>
            <person name="Mcevoy S."/>
        </authorList>
    </citation>
    <scope>NUCLEOTIDE SEQUENCE [LARGE SCALE GENOMIC DNA]</scope>
    <source>
        <tissue evidence="3">Leaf</tissue>
    </source>
</reference>
<proteinExistence type="predicted"/>
<protein>
    <recommendedName>
        <fullName evidence="2">DUF4005 domain-containing protein</fullName>
    </recommendedName>
</protein>
<name>A0AAP0D747_9ASTR</name>
<dbReference type="PROSITE" id="PS50096">
    <property type="entry name" value="IQ"/>
    <property type="match status" value="1"/>
</dbReference>
<keyword evidence="4" id="KW-1185">Reference proteome</keyword>
<comment type="caution">
    <text evidence="3">The sequence shown here is derived from an EMBL/GenBank/DDBJ whole genome shotgun (WGS) entry which is preliminary data.</text>
</comment>
<dbReference type="Pfam" id="PF13178">
    <property type="entry name" value="DUF4005"/>
    <property type="match status" value="1"/>
</dbReference>
<dbReference type="InterPro" id="IPR025064">
    <property type="entry name" value="DUF4005"/>
</dbReference>
<gene>
    <name evidence="3" type="ORF">SSX86_011839</name>
</gene>
<evidence type="ECO:0000256" key="1">
    <source>
        <dbReference type="ARBA" id="ARBA00022860"/>
    </source>
</evidence>
<accession>A0AAP0D747</accession>
<dbReference type="Proteomes" id="UP001408789">
    <property type="component" value="Unassembled WGS sequence"/>
</dbReference>
<dbReference type="GO" id="GO:0005516">
    <property type="term" value="F:calmodulin binding"/>
    <property type="evidence" value="ECO:0007669"/>
    <property type="project" value="UniProtKB-KW"/>
</dbReference>
<dbReference type="AlphaFoldDB" id="A0AAP0D747"/>
<dbReference type="EMBL" id="JBCNJP010000014">
    <property type="protein sequence ID" value="KAK9067728.1"/>
    <property type="molecule type" value="Genomic_DNA"/>
</dbReference>
<evidence type="ECO:0000313" key="3">
    <source>
        <dbReference type="EMBL" id="KAK9067728.1"/>
    </source>
</evidence>
<keyword evidence="1" id="KW-0112">Calmodulin-binding</keyword>
<evidence type="ECO:0000313" key="4">
    <source>
        <dbReference type="Proteomes" id="UP001408789"/>
    </source>
</evidence>
<sequence>MGRAITRWLKALFGIKRSQDSGDRKPNNLSCIRRSPTIYSVKRSQGVLAGGGPEIPAAVKIQSFFRGYLESSNEASEHANIWGWTPGYITNPNVQIPFSPQRHNSPVSLPLPSSQTHEFEWAPHLGPNQYRTVSPSKSDYPGYMANTISFNAKLRSQRAAPKQQPEFGFRYKKMVEPRNSVSCRGKRQRSTSQAQESISFKNAIAGRLGGHSNIRWLPKSLLPVKIQLEM</sequence>
<feature type="domain" description="DUF4005" evidence="2">
    <location>
        <begin position="122"/>
        <end position="195"/>
    </location>
</feature>
<evidence type="ECO:0000259" key="2">
    <source>
        <dbReference type="Pfam" id="PF13178"/>
    </source>
</evidence>
<dbReference type="InterPro" id="IPR000048">
    <property type="entry name" value="IQ_motif_EF-hand-BS"/>
</dbReference>
<organism evidence="3 4">
    <name type="scientific">Deinandra increscens subsp. villosa</name>
    <dbReference type="NCBI Taxonomy" id="3103831"/>
    <lineage>
        <taxon>Eukaryota</taxon>
        <taxon>Viridiplantae</taxon>
        <taxon>Streptophyta</taxon>
        <taxon>Embryophyta</taxon>
        <taxon>Tracheophyta</taxon>
        <taxon>Spermatophyta</taxon>
        <taxon>Magnoliopsida</taxon>
        <taxon>eudicotyledons</taxon>
        <taxon>Gunneridae</taxon>
        <taxon>Pentapetalae</taxon>
        <taxon>asterids</taxon>
        <taxon>campanulids</taxon>
        <taxon>Asterales</taxon>
        <taxon>Asteraceae</taxon>
        <taxon>Asteroideae</taxon>
        <taxon>Heliantheae alliance</taxon>
        <taxon>Madieae</taxon>
        <taxon>Madiinae</taxon>
        <taxon>Deinandra</taxon>
    </lineage>
</organism>